<feature type="region of interest" description="Disordered" evidence="1">
    <location>
        <begin position="153"/>
        <end position="178"/>
    </location>
</feature>
<evidence type="ECO:0000313" key="4">
    <source>
        <dbReference type="Proteomes" id="UP001332243"/>
    </source>
</evidence>
<keyword evidence="4" id="KW-1185">Reference proteome</keyword>
<dbReference type="InterPro" id="IPR000835">
    <property type="entry name" value="HTH_MarR-typ"/>
</dbReference>
<evidence type="ECO:0000259" key="2">
    <source>
        <dbReference type="PROSITE" id="PS50995"/>
    </source>
</evidence>
<dbReference type="InterPro" id="IPR036388">
    <property type="entry name" value="WH-like_DNA-bd_sf"/>
</dbReference>
<dbReference type="SUPFAM" id="SSF46785">
    <property type="entry name" value="Winged helix' DNA-binding domain"/>
    <property type="match status" value="1"/>
</dbReference>
<evidence type="ECO:0000256" key="1">
    <source>
        <dbReference type="SAM" id="MobiDB-lite"/>
    </source>
</evidence>
<dbReference type="RefSeq" id="WP_331215837.1">
    <property type="nucleotide sequence ID" value="NZ_JAZGQK010000016.1"/>
</dbReference>
<dbReference type="Gene3D" id="1.10.10.10">
    <property type="entry name" value="Winged helix-like DNA-binding domain superfamily/Winged helix DNA-binding domain"/>
    <property type="match status" value="1"/>
</dbReference>
<dbReference type="PROSITE" id="PS50995">
    <property type="entry name" value="HTH_MARR_2"/>
    <property type="match status" value="1"/>
</dbReference>
<dbReference type="PANTHER" id="PTHR33164">
    <property type="entry name" value="TRANSCRIPTIONAL REGULATOR, MARR FAMILY"/>
    <property type="match status" value="1"/>
</dbReference>
<sequence>MPDEPQWLTDSERDAWIALAKLVFNLPGALDAQLLRDSRLTLFDYFVLSNLSMAPDRTLRLSNLASHLGSSLSRLSNVVKRLEHRDLLRREPDPDNPRYTRATLTDAGWDVVVAAAPGHVAAVRRLIIDGLTEQQVNVLRDIACHVTRQIDKAAEESVPGQPSSGDGIGSPRRSTRYG</sequence>
<gene>
    <name evidence="3" type="ORF">V1633_19805</name>
</gene>
<dbReference type="EMBL" id="JAZGQK010000016">
    <property type="protein sequence ID" value="MEE6260733.1"/>
    <property type="molecule type" value="Genomic_DNA"/>
</dbReference>
<dbReference type="SMART" id="SM00347">
    <property type="entry name" value="HTH_MARR"/>
    <property type="match status" value="1"/>
</dbReference>
<accession>A0ABU7RW60</accession>
<dbReference type="Pfam" id="PF01047">
    <property type="entry name" value="MarR"/>
    <property type="match status" value="1"/>
</dbReference>
<organism evidence="3 4">
    <name type="scientific">Plantactinospora sonchi</name>
    <dbReference type="NCBI Taxonomy" id="1544735"/>
    <lineage>
        <taxon>Bacteria</taxon>
        <taxon>Bacillati</taxon>
        <taxon>Actinomycetota</taxon>
        <taxon>Actinomycetes</taxon>
        <taxon>Micromonosporales</taxon>
        <taxon>Micromonosporaceae</taxon>
        <taxon>Plantactinospora</taxon>
    </lineage>
</organism>
<dbReference type="InterPro" id="IPR036390">
    <property type="entry name" value="WH_DNA-bd_sf"/>
</dbReference>
<reference evidence="3 4" key="1">
    <citation type="submission" date="2024-01" db="EMBL/GenBank/DDBJ databases">
        <title>Genome insights into Plantactinospora sonchi sp. nov.</title>
        <authorList>
            <person name="Wang L."/>
        </authorList>
    </citation>
    <scope>NUCLEOTIDE SEQUENCE [LARGE SCALE GENOMIC DNA]</scope>
    <source>
        <strain evidence="3 4">NEAU-QY2</strain>
    </source>
</reference>
<comment type="caution">
    <text evidence="3">The sequence shown here is derived from an EMBL/GenBank/DDBJ whole genome shotgun (WGS) entry which is preliminary data.</text>
</comment>
<evidence type="ECO:0000313" key="3">
    <source>
        <dbReference type="EMBL" id="MEE6260733.1"/>
    </source>
</evidence>
<dbReference type="InterPro" id="IPR039422">
    <property type="entry name" value="MarR/SlyA-like"/>
</dbReference>
<proteinExistence type="predicted"/>
<protein>
    <submittedName>
        <fullName evidence="3">MarR family transcriptional regulator</fullName>
    </submittedName>
</protein>
<dbReference type="Proteomes" id="UP001332243">
    <property type="component" value="Unassembled WGS sequence"/>
</dbReference>
<dbReference type="PANTHER" id="PTHR33164:SF99">
    <property type="entry name" value="MARR FAMILY REGULATORY PROTEIN"/>
    <property type="match status" value="1"/>
</dbReference>
<feature type="domain" description="HTH marR-type" evidence="2">
    <location>
        <begin position="12"/>
        <end position="148"/>
    </location>
</feature>
<name>A0ABU7RW60_9ACTN</name>